<dbReference type="AlphaFoldDB" id="R0LDC4"/>
<feature type="compositionally biased region" description="Polar residues" evidence="1">
    <location>
        <begin position="619"/>
        <end position="631"/>
    </location>
</feature>
<gene>
    <name evidence="2" type="ORF">Anapl_03035</name>
</gene>
<proteinExistence type="predicted"/>
<protein>
    <submittedName>
        <fullName evidence="2">Uncharacterized protein</fullName>
    </submittedName>
</protein>
<dbReference type="EMBL" id="KB743525">
    <property type="protein sequence ID" value="EOA98277.1"/>
    <property type="molecule type" value="Genomic_DNA"/>
</dbReference>
<evidence type="ECO:0000256" key="1">
    <source>
        <dbReference type="SAM" id="MobiDB-lite"/>
    </source>
</evidence>
<feature type="region of interest" description="Disordered" evidence="1">
    <location>
        <begin position="455"/>
        <end position="500"/>
    </location>
</feature>
<organism evidence="2 3">
    <name type="scientific">Anas platyrhynchos</name>
    <name type="common">Mallard</name>
    <name type="synonym">Anas boschas</name>
    <dbReference type="NCBI Taxonomy" id="8839"/>
    <lineage>
        <taxon>Eukaryota</taxon>
        <taxon>Metazoa</taxon>
        <taxon>Chordata</taxon>
        <taxon>Craniata</taxon>
        <taxon>Vertebrata</taxon>
        <taxon>Euteleostomi</taxon>
        <taxon>Archelosauria</taxon>
        <taxon>Archosauria</taxon>
        <taxon>Dinosauria</taxon>
        <taxon>Saurischia</taxon>
        <taxon>Theropoda</taxon>
        <taxon>Coelurosauria</taxon>
        <taxon>Aves</taxon>
        <taxon>Neognathae</taxon>
        <taxon>Galloanserae</taxon>
        <taxon>Anseriformes</taxon>
        <taxon>Anatidae</taxon>
        <taxon>Anatinae</taxon>
        <taxon>Anas</taxon>
    </lineage>
</organism>
<feature type="compositionally biased region" description="Basic and acidic residues" evidence="1">
    <location>
        <begin position="457"/>
        <end position="466"/>
    </location>
</feature>
<dbReference type="Proteomes" id="UP000296049">
    <property type="component" value="Unassembled WGS sequence"/>
</dbReference>
<feature type="compositionally biased region" description="Low complexity" evidence="1">
    <location>
        <begin position="516"/>
        <end position="527"/>
    </location>
</feature>
<evidence type="ECO:0000313" key="2">
    <source>
        <dbReference type="EMBL" id="EOA98277.1"/>
    </source>
</evidence>
<reference evidence="3" key="1">
    <citation type="journal article" date="2013" name="Nat. Genet.">
        <title>The duck genome and transcriptome provide insight into an avian influenza virus reservoir species.</title>
        <authorList>
            <person name="Huang Y."/>
            <person name="Li Y."/>
            <person name="Burt D.W."/>
            <person name="Chen H."/>
            <person name="Zhang Y."/>
            <person name="Qian W."/>
            <person name="Kim H."/>
            <person name="Gan S."/>
            <person name="Zhao Y."/>
            <person name="Li J."/>
            <person name="Yi K."/>
            <person name="Feng H."/>
            <person name="Zhu P."/>
            <person name="Li B."/>
            <person name="Liu Q."/>
            <person name="Fairley S."/>
            <person name="Magor K.E."/>
            <person name="Du Z."/>
            <person name="Hu X."/>
            <person name="Goodman L."/>
            <person name="Tafer H."/>
            <person name="Vignal A."/>
            <person name="Lee T."/>
            <person name="Kim K.W."/>
            <person name="Sheng Z."/>
            <person name="An Y."/>
            <person name="Searle S."/>
            <person name="Herrero J."/>
            <person name="Groenen M.A."/>
            <person name="Crooijmans R.P."/>
            <person name="Faraut T."/>
            <person name="Cai Q."/>
            <person name="Webster R.G."/>
            <person name="Aldridge J.R."/>
            <person name="Warren W.C."/>
            <person name="Bartschat S."/>
            <person name="Kehr S."/>
            <person name="Marz M."/>
            <person name="Stadler P.F."/>
            <person name="Smith J."/>
            <person name="Kraus R.H."/>
            <person name="Zhao Y."/>
            <person name="Ren L."/>
            <person name="Fei J."/>
            <person name="Morisson M."/>
            <person name="Kaiser P."/>
            <person name="Griffin D.K."/>
            <person name="Rao M."/>
            <person name="Pitel F."/>
            <person name="Wang J."/>
            <person name="Li N."/>
        </authorList>
    </citation>
    <scope>NUCLEOTIDE SEQUENCE [LARGE SCALE GENOMIC DNA]</scope>
</reference>
<evidence type="ECO:0000313" key="3">
    <source>
        <dbReference type="Proteomes" id="UP000296049"/>
    </source>
</evidence>
<accession>R0LDC4</accession>
<feature type="region of interest" description="Disordered" evidence="1">
    <location>
        <begin position="510"/>
        <end position="529"/>
    </location>
</feature>
<name>R0LDC4_ANAPL</name>
<feature type="region of interest" description="Disordered" evidence="1">
    <location>
        <begin position="610"/>
        <end position="631"/>
    </location>
</feature>
<feature type="region of interest" description="Disordered" evidence="1">
    <location>
        <begin position="279"/>
        <end position="307"/>
    </location>
</feature>
<sequence>MRGARRGPITAVLAAWEGPGMGMGHGQPPPPSTAWGAGGAATPVGTKGDPPAILVSETTSFLASSVVPIPAQETACPGEAVPSYRLPPCAYPLPWNPGPLYIPLSSNFSAEGAIIKPQPGTKEAMTRTSTTGLSIPFLGLNVLYFLLGKRTHNSARDAGTPLRESPFDLCSCGRTSGASLNQPAAQGRLLLEQVPQVSPGERHCPLHESWARGPPRAAEVSESWLWDNMGQGASARCGALHVLPCLGAMRQPSPGAEGFIPSPTHGAKTNVSILKQSNLSPPAAHGAEGKSTAVEGQHWQSGHQGCEVTSGAVAARRSRLLEDQHASFAEGWDARSGWGFSAGPGEGRLPAELGTGLEADLSDLAAGEGTCFVLASIVEKRMKGPTCCQLDLFLLDMQELLQRSSVARSGLSSYGQTHAVLMWQCKRNGLQQDAACPTANEKDQRLMLAAKRLKPTSIEEHQEQHRGRGCPPSPAARPQGSPCPSRARPRHPVPPPHAVKAVNGLDFHKAPKQPGSVLSSSSASSQSRRPPLTSLLLEKHAIQTLLGTLAAQWCLLSGFSLDVIYRCLPCANLSALDSEMIRASGVEMAVVLCFCIAARADGEISVLQRGEHRGDSSEKGTQLLSTLSEKT</sequence>
<keyword evidence="3" id="KW-1185">Reference proteome</keyword>